<evidence type="ECO:0000256" key="1">
    <source>
        <dbReference type="ARBA" id="ARBA00010466"/>
    </source>
</evidence>
<dbReference type="SUPFAM" id="SSF100950">
    <property type="entry name" value="NagB/RpiA/CoA transferase-like"/>
    <property type="match status" value="1"/>
</dbReference>
<dbReference type="Pfam" id="PF21715">
    <property type="entry name" value="CggR_N"/>
    <property type="match status" value="1"/>
</dbReference>
<dbReference type="SUPFAM" id="SSF46785">
    <property type="entry name" value="Winged helix' DNA-binding domain"/>
    <property type="match status" value="1"/>
</dbReference>
<dbReference type="InterPro" id="IPR048715">
    <property type="entry name" value="CggR_N"/>
</dbReference>
<evidence type="ECO:0000259" key="6">
    <source>
        <dbReference type="Pfam" id="PF21715"/>
    </source>
</evidence>
<dbReference type="Gene3D" id="3.40.50.1360">
    <property type="match status" value="1"/>
</dbReference>
<name>A0A9E2KBU7_9FIRM</name>
<feature type="domain" description="Sugar-binding" evidence="5">
    <location>
        <begin position="93"/>
        <end position="339"/>
    </location>
</feature>
<dbReference type="EMBL" id="JAHLFQ010000087">
    <property type="protein sequence ID" value="MBU3803939.1"/>
    <property type="molecule type" value="Genomic_DNA"/>
</dbReference>
<comment type="caution">
    <text evidence="7">The sequence shown here is derived from an EMBL/GenBank/DDBJ whole genome shotgun (WGS) entry which is preliminary data.</text>
</comment>
<comment type="similarity">
    <text evidence="1">Belongs to the SorC transcriptional regulatory family.</text>
</comment>
<keyword evidence="3" id="KW-0238">DNA-binding</keyword>
<dbReference type="InterPro" id="IPR036390">
    <property type="entry name" value="WH_DNA-bd_sf"/>
</dbReference>
<reference evidence="7" key="1">
    <citation type="journal article" date="2021" name="PeerJ">
        <title>Extensive microbial diversity within the chicken gut microbiome revealed by metagenomics and culture.</title>
        <authorList>
            <person name="Gilroy R."/>
            <person name="Ravi A."/>
            <person name="Getino M."/>
            <person name="Pursley I."/>
            <person name="Horton D.L."/>
            <person name="Alikhan N.F."/>
            <person name="Baker D."/>
            <person name="Gharbi K."/>
            <person name="Hall N."/>
            <person name="Watson M."/>
            <person name="Adriaenssens E.M."/>
            <person name="Foster-Nyarko E."/>
            <person name="Jarju S."/>
            <person name="Secka A."/>
            <person name="Antonio M."/>
            <person name="Oren A."/>
            <person name="Chaudhuri R.R."/>
            <person name="La Ragione R."/>
            <person name="Hildebrand F."/>
            <person name="Pallen M.J."/>
        </authorList>
    </citation>
    <scope>NUCLEOTIDE SEQUENCE</scope>
    <source>
        <strain evidence="7">B5-657</strain>
    </source>
</reference>
<dbReference type="PANTHER" id="PTHR34294">
    <property type="entry name" value="TRANSCRIPTIONAL REGULATOR-RELATED"/>
    <property type="match status" value="1"/>
</dbReference>
<evidence type="ECO:0000256" key="2">
    <source>
        <dbReference type="ARBA" id="ARBA00023015"/>
    </source>
</evidence>
<evidence type="ECO:0000256" key="4">
    <source>
        <dbReference type="ARBA" id="ARBA00023163"/>
    </source>
</evidence>
<dbReference type="Proteomes" id="UP000824229">
    <property type="component" value="Unassembled WGS sequence"/>
</dbReference>
<keyword evidence="4" id="KW-0804">Transcription</keyword>
<proteinExistence type="inferred from homology"/>
<dbReference type="GO" id="GO:0003677">
    <property type="term" value="F:DNA binding"/>
    <property type="evidence" value="ECO:0007669"/>
    <property type="project" value="UniProtKB-KW"/>
</dbReference>
<dbReference type="Pfam" id="PF04198">
    <property type="entry name" value="Sugar-bind"/>
    <property type="match status" value="1"/>
</dbReference>
<accession>A0A9E2KBU7</accession>
<gene>
    <name evidence="7" type="ORF">H9872_04190</name>
</gene>
<evidence type="ECO:0000313" key="7">
    <source>
        <dbReference type="EMBL" id="MBU3803939.1"/>
    </source>
</evidence>
<keyword evidence="2" id="KW-0805">Transcription regulation</keyword>
<evidence type="ECO:0000313" key="8">
    <source>
        <dbReference type="Proteomes" id="UP000824229"/>
    </source>
</evidence>
<organism evidence="7 8">
    <name type="scientific">Candidatus Cellulosilyticum pullistercoris</name>
    <dbReference type="NCBI Taxonomy" id="2838521"/>
    <lineage>
        <taxon>Bacteria</taxon>
        <taxon>Bacillati</taxon>
        <taxon>Bacillota</taxon>
        <taxon>Clostridia</taxon>
        <taxon>Lachnospirales</taxon>
        <taxon>Cellulosilyticaceae</taxon>
        <taxon>Cellulosilyticum</taxon>
    </lineage>
</organism>
<sequence length="346" mass="38582">MENKIVALEKLLPEFTQMFKIRYTILQKILEKGIVGRRTLVQELALSERMVRTEIEKLDEQGLIHISVKGMTITKLGEEILSSLYMPFHLLDELSRLEEDIAKGLGLKKAIIVKGDFAENEEGANGLGLAFSSLLEELLKDQMTLAITGGTTIAKMVEHMPSVAHHFEALHVLPARGSVGERVELHANTISVKLAQKLKAKYEVLTIPDNLSNQSIHFIKNEPQIQKILQKLSGTDMIIFGIGNAMKMAKHRKETQDVLEQLEEKKAVSESFRHYFDAQGEVVYESEVIGVSPTMAKRIPYRIAVAGGEEKALAIIATKALLKDSYLILDENAARAIMKQLSQGVK</sequence>
<protein>
    <submittedName>
        <fullName evidence="7">Sugar-binding transcriptional regulator</fullName>
    </submittedName>
</protein>
<dbReference type="InterPro" id="IPR037171">
    <property type="entry name" value="NagB/RpiA_transferase-like"/>
</dbReference>
<dbReference type="InterPro" id="IPR007324">
    <property type="entry name" value="Sugar-bd_dom_put"/>
</dbReference>
<evidence type="ECO:0000256" key="3">
    <source>
        <dbReference type="ARBA" id="ARBA00023125"/>
    </source>
</evidence>
<dbReference type="GO" id="GO:0030246">
    <property type="term" value="F:carbohydrate binding"/>
    <property type="evidence" value="ECO:0007669"/>
    <property type="project" value="InterPro"/>
</dbReference>
<dbReference type="AlphaFoldDB" id="A0A9E2KBU7"/>
<reference evidence="7" key="2">
    <citation type="submission" date="2021-04" db="EMBL/GenBank/DDBJ databases">
        <authorList>
            <person name="Gilroy R."/>
        </authorList>
    </citation>
    <scope>NUCLEOTIDE SEQUENCE</scope>
    <source>
        <strain evidence="7">B5-657</strain>
    </source>
</reference>
<feature type="domain" description="CggR N-terminal DNA binding" evidence="6">
    <location>
        <begin position="20"/>
        <end position="84"/>
    </location>
</feature>
<dbReference type="Gene3D" id="1.10.10.10">
    <property type="entry name" value="Winged helix-like DNA-binding domain superfamily/Winged helix DNA-binding domain"/>
    <property type="match status" value="1"/>
</dbReference>
<evidence type="ECO:0000259" key="5">
    <source>
        <dbReference type="Pfam" id="PF04198"/>
    </source>
</evidence>
<dbReference type="InterPro" id="IPR051054">
    <property type="entry name" value="SorC_transcr_regulators"/>
</dbReference>
<dbReference type="InterPro" id="IPR036388">
    <property type="entry name" value="WH-like_DNA-bd_sf"/>
</dbReference>
<dbReference type="PANTHER" id="PTHR34294:SF5">
    <property type="entry name" value="CENTRAL GLYCOLYTIC GENES REGULATOR"/>
    <property type="match status" value="1"/>
</dbReference>